<feature type="transmembrane region" description="Helical" evidence="1">
    <location>
        <begin position="41"/>
        <end position="61"/>
    </location>
</feature>
<sequence>MDLVIIILFIDLLGYEVFLIVFVSGCVLVGKEDVVSSLFELVSASFAIFVSLRQVLVRIYGLLVVKELVIVEVLFINDKSSFLLALELVGESLVADGVLFTNIGSSFLVLALTLAAIFSAILLLHLIFHFSMKYLQSSTMTFGFVLLWSCLLRLEILEYSSDLRQALQDRIEIFPSLLAYFTIRNLPVMMITFPSSNLESLNSS</sequence>
<keyword evidence="1" id="KW-0472">Membrane</keyword>
<proteinExistence type="predicted"/>
<keyword evidence="3" id="KW-1185">Reference proteome</keyword>
<protein>
    <submittedName>
        <fullName evidence="2">25179_t:CDS:1</fullName>
    </submittedName>
</protein>
<keyword evidence="1" id="KW-0812">Transmembrane</keyword>
<feature type="transmembrane region" description="Helical" evidence="1">
    <location>
        <begin position="107"/>
        <end position="128"/>
    </location>
</feature>
<evidence type="ECO:0000256" key="1">
    <source>
        <dbReference type="SAM" id="Phobius"/>
    </source>
</evidence>
<feature type="non-terminal residue" evidence="2">
    <location>
        <position position="204"/>
    </location>
</feature>
<dbReference type="AlphaFoldDB" id="A0A9N9HL29"/>
<comment type="caution">
    <text evidence="2">The sequence shown here is derived from an EMBL/GenBank/DDBJ whole genome shotgun (WGS) entry which is preliminary data.</text>
</comment>
<organism evidence="2 3">
    <name type="scientific">Dentiscutata erythropus</name>
    <dbReference type="NCBI Taxonomy" id="1348616"/>
    <lineage>
        <taxon>Eukaryota</taxon>
        <taxon>Fungi</taxon>
        <taxon>Fungi incertae sedis</taxon>
        <taxon>Mucoromycota</taxon>
        <taxon>Glomeromycotina</taxon>
        <taxon>Glomeromycetes</taxon>
        <taxon>Diversisporales</taxon>
        <taxon>Gigasporaceae</taxon>
        <taxon>Dentiscutata</taxon>
    </lineage>
</organism>
<dbReference type="Proteomes" id="UP000789405">
    <property type="component" value="Unassembled WGS sequence"/>
</dbReference>
<reference evidence="2" key="1">
    <citation type="submission" date="2021-06" db="EMBL/GenBank/DDBJ databases">
        <authorList>
            <person name="Kallberg Y."/>
            <person name="Tangrot J."/>
            <person name="Rosling A."/>
        </authorList>
    </citation>
    <scope>NUCLEOTIDE SEQUENCE</scope>
    <source>
        <strain evidence="2">MA453B</strain>
    </source>
</reference>
<feature type="transmembrane region" description="Helical" evidence="1">
    <location>
        <begin position="6"/>
        <end position="29"/>
    </location>
</feature>
<gene>
    <name evidence="2" type="ORF">DERYTH_LOCUS12142</name>
</gene>
<name>A0A9N9HL29_9GLOM</name>
<accession>A0A9N9HL29</accession>
<keyword evidence="1" id="KW-1133">Transmembrane helix</keyword>
<evidence type="ECO:0000313" key="3">
    <source>
        <dbReference type="Proteomes" id="UP000789405"/>
    </source>
</evidence>
<evidence type="ECO:0000313" key="2">
    <source>
        <dbReference type="EMBL" id="CAG8687396.1"/>
    </source>
</evidence>
<dbReference type="EMBL" id="CAJVPY010007825">
    <property type="protein sequence ID" value="CAG8687396.1"/>
    <property type="molecule type" value="Genomic_DNA"/>
</dbReference>